<keyword evidence="4 6" id="KW-0472">Membrane</keyword>
<evidence type="ECO:0000256" key="2">
    <source>
        <dbReference type="ARBA" id="ARBA00022692"/>
    </source>
</evidence>
<evidence type="ECO:0000313" key="8">
    <source>
        <dbReference type="EMBL" id="TQB68472.1"/>
    </source>
</evidence>
<evidence type="ECO:0000256" key="4">
    <source>
        <dbReference type="ARBA" id="ARBA00023136"/>
    </source>
</evidence>
<proteinExistence type="predicted"/>
<evidence type="ECO:0000259" key="7">
    <source>
        <dbReference type="Pfam" id="PF01284"/>
    </source>
</evidence>
<organism evidence="8 9">
    <name type="scientific">Monascus purpureus</name>
    <name type="common">Red mold</name>
    <name type="synonym">Monascus anka</name>
    <dbReference type="NCBI Taxonomy" id="5098"/>
    <lineage>
        <taxon>Eukaryota</taxon>
        <taxon>Fungi</taxon>
        <taxon>Dikarya</taxon>
        <taxon>Ascomycota</taxon>
        <taxon>Pezizomycotina</taxon>
        <taxon>Eurotiomycetes</taxon>
        <taxon>Eurotiomycetidae</taxon>
        <taxon>Eurotiales</taxon>
        <taxon>Aspergillaceae</taxon>
        <taxon>Monascus</taxon>
    </lineage>
</organism>
<gene>
    <name evidence="8" type="ORF">MPDQ_003389</name>
</gene>
<dbReference type="PANTHER" id="PTHR42083">
    <property type="entry name" value="MARVEL DOMAIN-CONTAINING PROTEIN"/>
    <property type="match status" value="1"/>
</dbReference>
<feature type="domain" description="MARVEL" evidence="7">
    <location>
        <begin position="31"/>
        <end position="144"/>
    </location>
</feature>
<feature type="transmembrane region" description="Helical" evidence="6">
    <location>
        <begin position="64"/>
        <end position="84"/>
    </location>
</feature>
<evidence type="ECO:0000313" key="9">
    <source>
        <dbReference type="Proteomes" id="UP000319663"/>
    </source>
</evidence>
<dbReference type="Proteomes" id="UP000319663">
    <property type="component" value="Unassembled WGS sequence"/>
</dbReference>
<accession>A0A507QN13</accession>
<evidence type="ECO:0000256" key="5">
    <source>
        <dbReference type="SAM" id="MobiDB-lite"/>
    </source>
</evidence>
<keyword evidence="3 6" id="KW-1133">Transmembrane helix</keyword>
<evidence type="ECO:0000256" key="3">
    <source>
        <dbReference type="ARBA" id="ARBA00022989"/>
    </source>
</evidence>
<feature type="region of interest" description="Disordered" evidence="5">
    <location>
        <begin position="1"/>
        <end position="20"/>
    </location>
</feature>
<comment type="subcellular location">
    <subcellularLocation>
        <location evidence="1">Membrane</location>
        <topology evidence="1">Multi-pass membrane protein</topology>
    </subcellularLocation>
</comment>
<dbReference type="Pfam" id="PF01284">
    <property type="entry name" value="MARVEL"/>
    <property type="match status" value="1"/>
</dbReference>
<dbReference type="EMBL" id="VIFY01000214">
    <property type="protein sequence ID" value="TQB68472.1"/>
    <property type="molecule type" value="Genomic_DNA"/>
</dbReference>
<feature type="transmembrane region" description="Helical" evidence="6">
    <location>
        <begin position="104"/>
        <end position="122"/>
    </location>
</feature>
<keyword evidence="9" id="KW-1185">Reference proteome</keyword>
<evidence type="ECO:0000256" key="6">
    <source>
        <dbReference type="SAM" id="Phobius"/>
    </source>
</evidence>
<sequence>MSVLSAYKTGSGTGSTSPDAAARHPIKVLVETILRFFQFVLGVTVIGLYGQDVKHDTDTIHDKCVFAVITGSLASITAVVYLLLPFVLKDRPLSVRTGLHLPFLVWEGVLVILWLVMFGMFGKMYIGNYSGVDGARVARMRHAVWVDLTELLLWAGTAGWSFLRWWKGRTAGEKGGDLEKEGSLES</sequence>
<reference evidence="8 9" key="1">
    <citation type="submission" date="2019-06" db="EMBL/GenBank/DDBJ databases">
        <title>Wine fermentation using esterase from Monascus purpureus.</title>
        <authorList>
            <person name="Geng C."/>
            <person name="Zhang Y."/>
        </authorList>
    </citation>
    <scope>NUCLEOTIDE SEQUENCE [LARGE SCALE GENOMIC DNA]</scope>
    <source>
        <strain evidence="8">HQ1</strain>
    </source>
</reference>
<evidence type="ECO:0000256" key="1">
    <source>
        <dbReference type="ARBA" id="ARBA00004141"/>
    </source>
</evidence>
<feature type="transmembrane region" description="Helical" evidence="6">
    <location>
        <begin position="33"/>
        <end position="52"/>
    </location>
</feature>
<keyword evidence="2 6" id="KW-0812">Transmembrane</keyword>
<name>A0A507QN13_MONPU</name>
<feature type="transmembrane region" description="Helical" evidence="6">
    <location>
        <begin position="143"/>
        <end position="163"/>
    </location>
</feature>
<dbReference type="AlphaFoldDB" id="A0A507QN13"/>
<dbReference type="PANTHER" id="PTHR42083:SF1">
    <property type="entry name" value="MARVEL DOMAIN-CONTAINING PROTEIN"/>
    <property type="match status" value="1"/>
</dbReference>
<dbReference type="InterPro" id="IPR008253">
    <property type="entry name" value="Marvel"/>
</dbReference>
<dbReference type="GO" id="GO:0016020">
    <property type="term" value="C:membrane"/>
    <property type="evidence" value="ECO:0007669"/>
    <property type="project" value="UniProtKB-SubCell"/>
</dbReference>
<feature type="compositionally biased region" description="Polar residues" evidence="5">
    <location>
        <begin position="8"/>
        <end position="18"/>
    </location>
</feature>
<protein>
    <recommendedName>
        <fullName evidence="7">MARVEL domain-containing protein</fullName>
    </recommendedName>
</protein>
<comment type="caution">
    <text evidence="8">The sequence shown here is derived from an EMBL/GenBank/DDBJ whole genome shotgun (WGS) entry which is preliminary data.</text>
</comment>